<gene>
    <name evidence="1" type="ORF">JY500_15265</name>
</gene>
<dbReference type="RefSeq" id="WP_206253692.1">
    <property type="nucleotide sequence ID" value="NZ_CP071060.1"/>
</dbReference>
<reference evidence="1 2" key="1">
    <citation type="submission" date="2021-02" db="EMBL/GenBank/DDBJ databases">
        <title>Niveibacterium changnyeongensis HC41.</title>
        <authorList>
            <person name="Kang M."/>
        </authorList>
    </citation>
    <scope>NUCLEOTIDE SEQUENCE [LARGE SCALE GENOMIC DNA]</scope>
    <source>
        <strain evidence="1 2">HC41</strain>
    </source>
</reference>
<evidence type="ECO:0000313" key="2">
    <source>
        <dbReference type="Proteomes" id="UP000663570"/>
    </source>
</evidence>
<protein>
    <submittedName>
        <fullName evidence="1">Uncharacterized protein</fullName>
    </submittedName>
</protein>
<proteinExistence type="predicted"/>
<keyword evidence="2" id="KW-1185">Reference proteome</keyword>
<accession>A0ABX7M246</accession>
<organism evidence="1 2">
    <name type="scientific">Niveibacterium microcysteis</name>
    <dbReference type="NCBI Taxonomy" id="2811415"/>
    <lineage>
        <taxon>Bacteria</taxon>
        <taxon>Pseudomonadati</taxon>
        <taxon>Pseudomonadota</taxon>
        <taxon>Betaproteobacteria</taxon>
        <taxon>Rhodocyclales</taxon>
        <taxon>Rhodocyclaceae</taxon>
        <taxon>Niveibacterium</taxon>
    </lineage>
</organism>
<dbReference type="EMBL" id="CP071060">
    <property type="protein sequence ID" value="QSI75831.1"/>
    <property type="molecule type" value="Genomic_DNA"/>
</dbReference>
<name>A0ABX7M246_9RHOO</name>
<sequence>MSRVVQQSRNTFDEAGARACLRARLGAVPRRLGGWTELALAGALSIEVPAGPVGLILGSALGPVNETLGVLNDVLDGAPTMPFGFMQSQPAISLSVMAAQWPQIIRTTCMLADDDFWDFAARLADHWALDGVESVLAGWVDSDARRSDWILFALDAT</sequence>
<dbReference type="Proteomes" id="UP000663570">
    <property type="component" value="Chromosome"/>
</dbReference>
<evidence type="ECO:0000313" key="1">
    <source>
        <dbReference type="EMBL" id="QSI75831.1"/>
    </source>
</evidence>